<dbReference type="RefSeq" id="WP_345042405.1">
    <property type="nucleotide sequence ID" value="NZ_BAABED010000001.1"/>
</dbReference>
<dbReference type="EMBL" id="JBHMBH010000019">
    <property type="protein sequence ID" value="MFB9713961.1"/>
    <property type="molecule type" value="Genomic_DNA"/>
</dbReference>
<proteinExistence type="predicted"/>
<keyword evidence="2" id="KW-1185">Reference proteome</keyword>
<dbReference type="Proteomes" id="UP001589536">
    <property type="component" value="Unassembled WGS sequence"/>
</dbReference>
<comment type="caution">
    <text evidence="1">The sequence shown here is derived from an EMBL/GenBank/DDBJ whole genome shotgun (WGS) entry which is preliminary data.</text>
</comment>
<organism evidence="1 2">
    <name type="scientific">Arthrobacter methylotrophus</name>
    <dbReference type="NCBI Taxonomy" id="121291"/>
    <lineage>
        <taxon>Bacteria</taxon>
        <taxon>Bacillati</taxon>
        <taxon>Actinomycetota</taxon>
        <taxon>Actinomycetes</taxon>
        <taxon>Micrococcales</taxon>
        <taxon>Micrococcaceae</taxon>
        <taxon>Arthrobacter</taxon>
    </lineage>
</organism>
<gene>
    <name evidence="1" type="ORF">ACFFPI_07305</name>
</gene>
<sequence>MNIVDRSFGRHHLDWRLTMTAHLLVPVDRRPGRPSVLQAVLIHTPLAKDSVARVSVLADDFTWAVLLDLPAAEWSVGVDAPMEETMSEALEDVANDLLRRAATILGAVS</sequence>
<evidence type="ECO:0000313" key="1">
    <source>
        <dbReference type="EMBL" id="MFB9713961.1"/>
    </source>
</evidence>
<accession>A0ABV5UN54</accession>
<reference evidence="1 2" key="1">
    <citation type="submission" date="2024-09" db="EMBL/GenBank/DDBJ databases">
        <authorList>
            <person name="Sun Q."/>
            <person name="Mori K."/>
        </authorList>
    </citation>
    <scope>NUCLEOTIDE SEQUENCE [LARGE SCALE GENOMIC DNA]</scope>
    <source>
        <strain evidence="1 2">JCM 13519</strain>
    </source>
</reference>
<protein>
    <submittedName>
        <fullName evidence="1">Uncharacterized protein</fullName>
    </submittedName>
</protein>
<name>A0ABV5UN54_9MICC</name>
<evidence type="ECO:0000313" key="2">
    <source>
        <dbReference type="Proteomes" id="UP001589536"/>
    </source>
</evidence>